<feature type="transmembrane region" description="Helical" evidence="1">
    <location>
        <begin position="38"/>
        <end position="58"/>
    </location>
</feature>
<dbReference type="Proteomes" id="UP001595445">
    <property type="component" value="Unassembled WGS sequence"/>
</dbReference>
<feature type="transmembrane region" description="Helical" evidence="1">
    <location>
        <begin position="7"/>
        <end position="26"/>
    </location>
</feature>
<feature type="transmembrane region" description="Helical" evidence="1">
    <location>
        <begin position="101"/>
        <end position="121"/>
    </location>
</feature>
<evidence type="ECO:0000256" key="1">
    <source>
        <dbReference type="SAM" id="Phobius"/>
    </source>
</evidence>
<name>A0ABV7DUQ6_9RHOB</name>
<accession>A0ABV7DUQ6</accession>
<protein>
    <recommendedName>
        <fullName evidence="4">Cytochrome-c oxidase</fullName>
    </recommendedName>
</protein>
<keyword evidence="1" id="KW-1133">Transmembrane helix</keyword>
<keyword evidence="3" id="KW-1185">Reference proteome</keyword>
<proteinExistence type="predicted"/>
<gene>
    <name evidence="2" type="ORF">ACFOD6_10150</name>
</gene>
<dbReference type="EMBL" id="JBHRSM010000017">
    <property type="protein sequence ID" value="MFC3086405.1"/>
    <property type="molecule type" value="Genomic_DNA"/>
</dbReference>
<keyword evidence="1" id="KW-0472">Membrane</keyword>
<keyword evidence="1" id="KW-0812">Transmembrane</keyword>
<sequence>MNISRGFLLTGAVYLLIGILLGSYMGASGKHELAPVHAHINLLGFTLMTVFGLAYRLIPALAEGLLPRLHFWLHQLGSLGLLIGLFLMMSGSVPAETIGPIFPIFEGAILVGALLWLTNLLRRA</sequence>
<organism evidence="2 3">
    <name type="scientific">Tabrizicola soli</name>
    <dbReference type="NCBI Taxonomy" id="2185115"/>
    <lineage>
        <taxon>Bacteria</taxon>
        <taxon>Pseudomonadati</taxon>
        <taxon>Pseudomonadota</taxon>
        <taxon>Alphaproteobacteria</taxon>
        <taxon>Rhodobacterales</taxon>
        <taxon>Paracoccaceae</taxon>
        <taxon>Tabrizicola</taxon>
    </lineage>
</organism>
<dbReference type="Gene3D" id="1.20.210.10">
    <property type="entry name" value="Cytochrome c oxidase-like, subunit I domain"/>
    <property type="match status" value="1"/>
</dbReference>
<evidence type="ECO:0000313" key="2">
    <source>
        <dbReference type="EMBL" id="MFC3086405.1"/>
    </source>
</evidence>
<comment type="caution">
    <text evidence="2">The sequence shown here is derived from an EMBL/GenBank/DDBJ whole genome shotgun (WGS) entry which is preliminary data.</text>
</comment>
<feature type="transmembrane region" description="Helical" evidence="1">
    <location>
        <begin position="70"/>
        <end position="89"/>
    </location>
</feature>
<dbReference type="RefSeq" id="WP_197646403.1">
    <property type="nucleotide sequence ID" value="NZ_JAEACP010000018.1"/>
</dbReference>
<dbReference type="InterPro" id="IPR036927">
    <property type="entry name" value="Cyt_c_oxase-like_su1_sf"/>
</dbReference>
<evidence type="ECO:0008006" key="4">
    <source>
        <dbReference type="Google" id="ProtNLM"/>
    </source>
</evidence>
<reference evidence="3" key="1">
    <citation type="journal article" date="2019" name="Int. J. Syst. Evol. Microbiol.">
        <title>The Global Catalogue of Microorganisms (GCM) 10K type strain sequencing project: providing services to taxonomists for standard genome sequencing and annotation.</title>
        <authorList>
            <consortium name="The Broad Institute Genomics Platform"/>
            <consortium name="The Broad Institute Genome Sequencing Center for Infectious Disease"/>
            <person name="Wu L."/>
            <person name="Ma J."/>
        </authorList>
    </citation>
    <scope>NUCLEOTIDE SEQUENCE [LARGE SCALE GENOMIC DNA]</scope>
    <source>
        <strain evidence="3">KCTC 62102</strain>
    </source>
</reference>
<evidence type="ECO:0000313" key="3">
    <source>
        <dbReference type="Proteomes" id="UP001595445"/>
    </source>
</evidence>